<name>A0A0C9XCI9_9AGAR</name>
<evidence type="ECO:0000313" key="2">
    <source>
        <dbReference type="EMBL" id="KIK02571.1"/>
    </source>
</evidence>
<accession>A0A0C9XCI9</accession>
<evidence type="ECO:0000256" key="1">
    <source>
        <dbReference type="SAM" id="MobiDB-lite"/>
    </source>
</evidence>
<dbReference type="AlphaFoldDB" id="A0A0C9XCI9"/>
<reference evidence="2 3" key="1">
    <citation type="submission" date="2014-04" db="EMBL/GenBank/DDBJ databases">
        <authorList>
            <consortium name="DOE Joint Genome Institute"/>
            <person name="Kuo A."/>
            <person name="Kohler A."/>
            <person name="Nagy L.G."/>
            <person name="Floudas D."/>
            <person name="Copeland A."/>
            <person name="Barry K.W."/>
            <person name="Cichocki N."/>
            <person name="Veneault-Fourrey C."/>
            <person name="LaButti K."/>
            <person name="Lindquist E.A."/>
            <person name="Lipzen A."/>
            <person name="Lundell T."/>
            <person name="Morin E."/>
            <person name="Murat C."/>
            <person name="Sun H."/>
            <person name="Tunlid A."/>
            <person name="Henrissat B."/>
            <person name="Grigoriev I.V."/>
            <person name="Hibbett D.S."/>
            <person name="Martin F."/>
            <person name="Nordberg H.P."/>
            <person name="Cantor M.N."/>
            <person name="Hua S.X."/>
        </authorList>
    </citation>
    <scope>NUCLEOTIDE SEQUENCE [LARGE SCALE GENOMIC DNA]</scope>
    <source>
        <strain evidence="2 3">LaAM-08-1</strain>
    </source>
</reference>
<sequence length="151" mass="17021">MLHRSSSSQGSLPSSTSGFDIAVEPPSRPMSTSSSVGSRRYRYPQATTASPPHAHRLPEIQPPIKSATSIAQKELLDSTHSDKTPLSTYILVFFIDTLPRQIHLHLILRLPSFYFSRVTRIFKDAEMSMPEIKKMALEAASEWKDPVRHYL</sequence>
<evidence type="ECO:0000313" key="3">
    <source>
        <dbReference type="Proteomes" id="UP000054477"/>
    </source>
</evidence>
<gene>
    <name evidence="2" type="ORF">K443DRAFT_516153</name>
</gene>
<feature type="region of interest" description="Disordered" evidence="1">
    <location>
        <begin position="1"/>
        <end position="63"/>
    </location>
</feature>
<organism evidence="2 3">
    <name type="scientific">Laccaria amethystina LaAM-08-1</name>
    <dbReference type="NCBI Taxonomy" id="1095629"/>
    <lineage>
        <taxon>Eukaryota</taxon>
        <taxon>Fungi</taxon>
        <taxon>Dikarya</taxon>
        <taxon>Basidiomycota</taxon>
        <taxon>Agaricomycotina</taxon>
        <taxon>Agaricomycetes</taxon>
        <taxon>Agaricomycetidae</taxon>
        <taxon>Agaricales</taxon>
        <taxon>Agaricineae</taxon>
        <taxon>Hydnangiaceae</taxon>
        <taxon>Laccaria</taxon>
    </lineage>
</organism>
<reference evidence="3" key="2">
    <citation type="submission" date="2015-01" db="EMBL/GenBank/DDBJ databases">
        <title>Evolutionary Origins and Diversification of the Mycorrhizal Mutualists.</title>
        <authorList>
            <consortium name="DOE Joint Genome Institute"/>
            <consortium name="Mycorrhizal Genomics Consortium"/>
            <person name="Kohler A."/>
            <person name="Kuo A."/>
            <person name="Nagy L.G."/>
            <person name="Floudas D."/>
            <person name="Copeland A."/>
            <person name="Barry K.W."/>
            <person name="Cichocki N."/>
            <person name="Veneault-Fourrey C."/>
            <person name="LaButti K."/>
            <person name="Lindquist E.A."/>
            <person name="Lipzen A."/>
            <person name="Lundell T."/>
            <person name="Morin E."/>
            <person name="Murat C."/>
            <person name="Riley R."/>
            <person name="Ohm R."/>
            <person name="Sun H."/>
            <person name="Tunlid A."/>
            <person name="Henrissat B."/>
            <person name="Grigoriev I.V."/>
            <person name="Hibbett D.S."/>
            <person name="Martin F."/>
        </authorList>
    </citation>
    <scope>NUCLEOTIDE SEQUENCE [LARGE SCALE GENOMIC DNA]</scope>
    <source>
        <strain evidence="3">LaAM-08-1</strain>
    </source>
</reference>
<feature type="compositionally biased region" description="Low complexity" evidence="1">
    <location>
        <begin position="1"/>
        <end position="17"/>
    </location>
</feature>
<keyword evidence="3" id="KW-1185">Reference proteome</keyword>
<proteinExistence type="predicted"/>
<dbReference type="Proteomes" id="UP000054477">
    <property type="component" value="Unassembled WGS sequence"/>
</dbReference>
<dbReference type="EMBL" id="KN838591">
    <property type="protein sequence ID" value="KIK02571.1"/>
    <property type="molecule type" value="Genomic_DNA"/>
</dbReference>
<protein>
    <submittedName>
        <fullName evidence="2">Uncharacterized protein</fullName>
    </submittedName>
</protein>
<dbReference type="OrthoDB" id="3062801at2759"/>
<dbReference type="HOGENOM" id="CLU_1731763_0_0_1"/>
<dbReference type="STRING" id="1095629.A0A0C9XCI9"/>